<keyword evidence="2" id="KW-1133">Transmembrane helix</keyword>
<comment type="caution">
    <text evidence="4">The sequence shown here is derived from an EMBL/GenBank/DDBJ whole genome shotgun (WGS) entry which is preliminary data.</text>
</comment>
<evidence type="ECO:0000256" key="1">
    <source>
        <dbReference type="SAM" id="MobiDB-lite"/>
    </source>
</evidence>
<keyword evidence="2" id="KW-0812">Transmembrane</keyword>
<evidence type="ECO:0000313" key="4">
    <source>
        <dbReference type="EMBL" id="TWU65553.1"/>
    </source>
</evidence>
<evidence type="ECO:0000256" key="2">
    <source>
        <dbReference type="SAM" id="Phobius"/>
    </source>
</evidence>
<dbReference type="Pfam" id="PF02470">
    <property type="entry name" value="MlaD"/>
    <property type="match status" value="1"/>
</dbReference>
<dbReference type="Proteomes" id="UP000316476">
    <property type="component" value="Unassembled WGS sequence"/>
</dbReference>
<keyword evidence="2" id="KW-0472">Membrane</keyword>
<dbReference type="PANTHER" id="PTHR33371:SF4">
    <property type="entry name" value="INTERMEMBRANE PHOSPHOLIPID TRANSPORT SYSTEM BINDING PROTEIN MLAD"/>
    <property type="match status" value="1"/>
</dbReference>
<proteinExistence type="predicted"/>
<feature type="region of interest" description="Disordered" evidence="1">
    <location>
        <begin position="206"/>
        <end position="253"/>
    </location>
</feature>
<evidence type="ECO:0000259" key="3">
    <source>
        <dbReference type="Pfam" id="PF02470"/>
    </source>
</evidence>
<dbReference type="InterPro" id="IPR003399">
    <property type="entry name" value="Mce/MlaD"/>
</dbReference>
<reference evidence="4 5" key="1">
    <citation type="submission" date="2019-02" db="EMBL/GenBank/DDBJ databases">
        <title>Deep-cultivation of Planctomycetes and their phenomic and genomic characterization uncovers novel biology.</title>
        <authorList>
            <person name="Wiegand S."/>
            <person name="Jogler M."/>
            <person name="Boedeker C."/>
            <person name="Pinto D."/>
            <person name="Vollmers J."/>
            <person name="Rivas-Marin E."/>
            <person name="Kohn T."/>
            <person name="Peeters S.H."/>
            <person name="Heuer A."/>
            <person name="Rast P."/>
            <person name="Oberbeckmann S."/>
            <person name="Bunk B."/>
            <person name="Jeske O."/>
            <person name="Meyerdierks A."/>
            <person name="Storesund J.E."/>
            <person name="Kallscheuer N."/>
            <person name="Luecker S."/>
            <person name="Lage O.M."/>
            <person name="Pohl T."/>
            <person name="Merkel B.J."/>
            <person name="Hornburger P."/>
            <person name="Mueller R.-W."/>
            <person name="Bruemmer F."/>
            <person name="Labrenz M."/>
            <person name="Spormann A.M."/>
            <person name="Op Den Camp H."/>
            <person name="Overmann J."/>
            <person name="Amann R."/>
            <person name="Jetten M.S.M."/>
            <person name="Mascher T."/>
            <person name="Medema M.H."/>
            <person name="Devos D.P."/>
            <person name="Kaster A.-K."/>
            <person name="Ovreas L."/>
            <person name="Rohde M."/>
            <person name="Galperin M.Y."/>
            <person name="Jogler C."/>
        </authorList>
    </citation>
    <scope>NUCLEOTIDE SEQUENCE [LARGE SCALE GENOMIC DNA]</scope>
    <source>
        <strain evidence="4 5">V7</strain>
    </source>
</reference>
<dbReference type="InterPro" id="IPR052336">
    <property type="entry name" value="MlaD_Phospholipid_Transporter"/>
</dbReference>
<feature type="domain" description="Mce/MlaD" evidence="3">
    <location>
        <begin position="38"/>
        <end position="118"/>
    </location>
</feature>
<dbReference type="EMBL" id="SJPZ01000001">
    <property type="protein sequence ID" value="TWU65553.1"/>
    <property type="molecule type" value="Genomic_DNA"/>
</dbReference>
<accession>A0A5C6FWZ7</accession>
<gene>
    <name evidence="4" type="ORF">V7x_11010</name>
</gene>
<feature type="compositionally biased region" description="Polar residues" evidence="1">
    <location>
        <begin position="222"/>
        <end position="253"/>
    </location>
</feature>
<dbReference type="PANTHER" id="PTHR33371">
    <property type="entry name" value="INTERMEMBRANE PHOSPHOLIPID TRANSPORT SYSTEM BINDING PROTEIN MLAD-RELATED"/>
    <property type="match status" value="1"/>
</dbReference>
<sequence>MDENRMRFGVGVLVIAAIGIGIILTFLFGAFPTVLNREYTLDVWFPSSEGVSTNTPVLRDGFRIGRVSNIRLVDDFDEHPEGGVILTLRLGQEFVLTHEYVPRIGNGSFITGDSKLEFVRASRTELATLLDGNLDLIDEPYSDGEYFKHGRKAADPFSVLFDLEDDIRLTMESIRGAGVSVEQAGRSVQSMVGDLRSVIGMAPAPPAGRGAVSDDPSVRTAGYQNPPSMKLAQNTPPSFAQPQPPGQTISPRNDATLRDLADEAIRTLEEFQGAIRDVRQIVSNPDIRQNIETSIEKVPGFIDQATETLQSASDSFDSFERAGRQFEQVGSTADQTLQNVDTAVEDAVVKLNATLGGLEKTIANVERFTEPLGARGGELIEQVLTSLANLDNAVIELQSVGQMINRSDGTLRRLIEDDEMYYDVLRTVKNIENATARIRPILDDVRVFTDKVARDPRQLGVRGALTNRPNGLGLK</sequence>
<feature type="transmembrane region" description="Helical" evidence="2">
    <location>
        <begin position="12"/>
        <end position="31"/>
    </location>
</feature>
<evidence type="ECO:0000313" key="5">
    <source>
        <dbReference type="Proteomes" id="UP000316476"/>
    </source>
</evidence>
<dbReference type="OrthoDB" id="260338at2"/>
<protein>
    <recommendedName>
        <fullName evidence="3">Mce/MlaD domain-containing protein</fullName>
    </recommendedName>
</protein>
<name>A0A5C6FWZ7_9PLAN</name>
<organism evidence="4 5">
    <name type="scientific">Crateriforma conspicua</name>
    <dbReference type="NCBI Taxonomy" id="2527996"/>
    <lineage>
        <taxon>Bacteria</taxon>
        <taxon>Pseudomonadati</taxon>
        <taxon>Planctomycetota</taxon>
        <taxon>Planctomycetia</taxon>
        <taxon>Planctomycetales</taxon>
        <taxon>Planctomycetaceae</taxon>
        <taxon>Crateriforma</taxon>
    </lineage>
</organism>
<dbReference type="RefSeq" id="WP_146411725.1">
    <property type="nucleotide sequence ID" value="NZ_SJPZ01000001.1"/>
</dbReference>
<dbReference type="AlphaFoldDB" id="A0A5C6FWZ7"/>